<organism evidence="1 2">
    <name type="scientific">Mogibacterium diversum</name>
    <dbReference type="NCBI Taxonomy" id="114527"/>
    <lineage>
        <taxon>Bacteria</taxon>
        <taxon>Bacillati</taxon>
        <taxon>Bacillota</taxon>
        <taxon>Clostridia</taxon>
        <taxon>Peptostreptococcales</taxon>
        <taxon>Anaerovoracaceae</taxon>
        <taxon>Mogibacterium</taxon>
    </lineage>
</organism>
<accession>A0A930EEY0</accession>
<evidence type="ECO:0000313" key="1">
    <source>
        <dbReference type="EMBL" id="MBF1353066.1"/>
    </source>
</evidence>
<gene>
    <name evidence="1" type="ORF">HXM71_08165</name>
</gene>
<dbReference type="AlphaFoldDB" id="A0A930EEY0"/>
<dbReference type="Proteomes" id="UP000722050">
    <property type="component" value="Unassembled WGS sequence"/>
</dbReference>
<dbReference type="EMBL" id="JABZQH010000407">
    <property type="protein sequence ID" value="MBF1353066.1"/>
    <property type="molecule type" value="Genomic_DNA"/>
</dbReference>
<protein>
    <submittedName>
        <fullName evidence="1">Uncharacterized protein</fullName>
    </submittedName>
</protein>
<sequence>MVAIERVEFHQSKLDRLVVISSNKDGVYKITIPNTNESLNAQIEYIDGTFRRFLEEYEPYIYLAGVLFTQHMVAKLFKEKIEKSPEWSRRLDDLYSEITQATFDLVNLSSEYRFSIEPLDRSVDLCVKVEELDILTPRSDRYLTISQAKKMTFTDLLLQYLSRFA</sequence>
<reference evidence="1" key="1">
    <citation type="submission" date="2020-04" db="EMBL/GenBank/DDBJ databases">
        <title>Deep metagenomics examines the oral microbiome during advanced dental caries in children, revealing novel taxa and co-occurrences with host molecules.</title>
        <authorList>
            <person name="Baker J.L."/>
            <person name="Morton J.T."/>
            <person name="Dinis M."/>
            <person name="Alvarez R."/>
            <person name="Tran N.C."/>
            <person name="Knight R."/>
            <person name="Edlund A."/>
        </authorList>
    </citation>
    <scope>NUCLEOTIDE SEQUENCE</scope>
    <source>
        <strain evidence="1">JCVI_24_bin.8</strain>
    </source>
</reference>
<name>A0A930EEY0_9FIRM</name>
<proteinExistence type="predicted"/>
<evidence type="ECO:0000313" key="2">
    <source>
        <dbReference type="Proteomes" id="UP000722050"/>
    </source>
</evidence>
<comment type="caution">
    <text evidence="1">The sequence shown here is derived from an EMBL/GenBank/DDBJ whole genome shotgun (WGS) entry which is preliminary data.</text>
</comment>